<keyword evidence="4" id="KW-1185">Reference proteome</keyword>
<dbReference type="PANTHER" id="PTHR45398">
    <property type="match status" value="1"/>
</dbReference>
<name>A0A4D4L9A9_STRVO</name>
<feature type="region of interest" description="Disordered" evidence="1">
    <location>
        <begin position="131"/>
        <end position="152"/>
    </location>
</feature>
<sequence length="152" mass="16164">MAWARERFGPERLSSVLLSTSLNFDVSVFELFAPLTVGGQVELVEHLPALVERGGWSGGLISGVPSVVAQVLGSGVRLAAHDVVFAGEGLPARVFNEVRQAIPDARIANVYGPTEATVYCLEWHSAGEETLTRPALTGTPSRTPPPTSWTPS</sequence>
<proteinExistence type="predicted"/>
<evidence type="ECO:0000313" key="3">
    <source>
        <dbReference type="EMBL" id="GDY58171.1"/>
    </source>
</evidence>
<organism evidence="3 4">
    <name type="scientific">Streptomyces violaceusniger</name>
    <dbReference type="NCBI Taxonomy" id="68280"/>
    <lineage>
        <taxon>Bacteria</taxon>
        <taxon>Bacillati</taxon>
        <taxon>Actinomycetota</taxon>
        <taxon>Actinomycetes</taxon>
        <taxon>Kitasatosporales</taxon>
        <taxon>Streptomycetaceae</taxon>
        <taxon>Streptomyces</taxon>
        <taxon>Streptomyces violaceusniger group</taxon>
    </lineage>
</organism>
<comment type="caution">
    <text evidence="3">The sequence shown here is derived from an EMBL/GenBank/DDBJ whole genome shotgun (WGS) entry which is preliminary data.</text>
</comment>
<feature type="compositionally biased region" description="Pro residues" evidence="1">
    <location>
        <begin position="142"/>
        <end position="152"/>
    </location>
</feature>
<dbReference type="Pfam" id="PF00501">
    <property type="entry name" value="AMP-binding"/>
    <property type="match status" value="1"/>
</dbReference>
<dbReference type="InterPro" id="IPR042099">
    <property type="entry name" value="ANL_N_sf"/>
</dbReference>
<dbReference type="Gene3D" id="3.40.50.12780">
    <property type="entry name" value="N-terminal domain of ligase-like"/>
    <property type="match status" value="1"/>
</dbReference>
<reference evidence="3 4" key="1">
    <citation type="journal article" date="2020" name="Int. J. Syst. Evol. Microbiol.">
        <title>Reclassification of Streptomyces castelarensis and Streptomyces sporoclivatus as later heterotypic synonyms of Streptomyces antimycoticus.</title>
        <authorList>
            <person name="Komaki H."/>
            <person name="Tamura T."/>
        </authorList>
    </citation>
    <scope>NUCLEOTIDE SEQUENCE [LARGE SCALE GENOMIC DNA]</scope>
    <source>
        <strain evidence="3 4">NBRC 13459</strain>
    </source>
</reference>
<dbReference type="EMBL" id="BJHW01000001">
    <property type="protein sequence ID" value="GDY58171.1"/>
    <property type="molecule type" value="Genomic_DNA"/>
</dbReference>
<dbReference type="Proteomes" id="UP000301309">
    <property type="component" value="Unassembled WGS sequence"/>
</dbReference>
<gene>
    <name evidence="3" type="ORF">SVIO_087940</name>
</gene>
<dbReference type="SUPFAM" id="SSF56801">
    <property type="entry name" value="Acetyl-CoA synthetase-like"/>
    <property type="match status" value="1"/>
</dbReference>
<feature type="domain" description="AMP-dependent synthetase/ligase" evidence="2">
    <location>
        <begin position="14"/>
        <end position="140"/>
    </location>
</feature>
<evidence type="ECO:0000313" key="4">
    <source>
        <dbReference type="Proteomes" id="UP000301309"/>
    </source>
</evidence>
<evidence type="ECO:0000259" key="2">
    <source>
        <dbReference type="Pfam" id="PF00501"/>
    </source>
</evidence>
<dbReference type="AlphaFoldDB" id="A0A4D4L9A9"/>
<dbReference type="PANTHER" id="PTHR45398:SF1">
    <property type="entry name" value="ENZYME, PUTATIVE (JCVI)-RELATED"/>
    <property type="match status" value="1"/>
</dbReference>
<accession>A0A4D4L9A9</accession>
<dbReference type="InterPro" id="IPR000873">
    <property type="entry name" value="AMP-dep_synth/lig_dom"/>
</dbReference>
<protein>
    <recommendedName>
        <fullName evidence="2">AMP-dependent synthetase/ligase domain-containing protein</fullName>
    </recommendedName>
</protein>
<evidence type="ECO:0000256" key="1">
    <source>
        <dbReference type="SAM" id="MobiDB-lite"/>
    </source>
</evidence>